<dbReference type="Pfam" id="PF00942">
    <property type="entry name" value="CBM_3"/>
    <property type="match status" value="1"/>
</dbReference>
<dbReference type="STRING" id="1117647.M5M_14920"/>
<dbReference type="FunFam" id="1.50.10.10:FF:000020">
    <property type="entry name" value="Endoglucanase"/>
    <property type="match status" value="1"/>
</dbReference>
<feature type="domain" description="CBM3" evidence="11">
    <location>
        <begin position="492"/>
        <end position="652"/>
    </location>
</feature>
<organism evidence="13 14">
    <name type="scientific">Simiduia agarivorans (strain DSM 21679 / JCM 13881 / BCRC 17597 / SA1)</name>
    <dbReference type="NCBI Taxonomy" id="1117647"/>
    <lineage>
        <taxon>Bacteria</taxon>
        <taxon>Pseudomonadati</taxon>
        <taxon>Pseudomonadota</taxon>
        <taxon>Gammaproteobacteria</taxon>
        <taxon>Cellvibrionales</taxon>
        <taxon>Cellvibrionaceae</taxon>
        <taxon>Simiduia</taxon>
    </lineage>
</organism>
<feature type="domain" description="CBM2" evidence="12">
    <location>
        <begin position="922"/>
        <end position="1028"/>
    </location>
</feature>
<dbReference type="Gene3D" id="2.60.40.290">
    <property type="match status" value="1"/>
</dbReference>
<dbReference type="SMART" id="SM00089">
    <property type="entry name" value="PKD"/>
    <property type="match status" value="1"/>
</dbReference>
<evidence type="ECO:0000256" key="7">
    <source>
        <dbReference type="ARBA" id="ARBA00023326"/>
    </source>
</evidence>
<feature type="active site" evidence="8">
    <location>
        <position position="457"/>
    </location>
</feature>
<protein>
    <recommendedName>
        <fullName evidence="9">Endoglucanase</fullName>
        <ecNumber evidence="9">3.2.1.4</ecNumber>
    </recommendedName>
</protein>
<dbReference type="SUPFAM" id="SSF49299">
    <property type="entry name" value="PKD domain"/>
    <property type="match status" value="1"/>
</dbReference>
<feature type="domain" description="PKD" evidence="10">
    <location>
        <begin position="847"/>
        <end position="929"/>
    </location>
</feature>
<dbReference type="EMBL" id="CP003746">
    <property type="protein sequence ID" value="AFV00119.1"/>
    <property type="molecule type" value="Genomic_DNA"/>
</dbReference>
<dbReference type="Pfam" id="PF17963">
    <property type="entry name" value="Big_9"/>
    <property type="match status" value="1"/>
</dbReference>
<evidence type="ECO:0000259" key="11">
    <source>
        <dbReference type="PROSITE" id="PS51172"/>
    </source>
</evidence>
<gene>
    <name evidence="13" type="ordered locus">M5M_14920</name>
</gene>
<dbReference type="GO" id="GO:0030248">
    <property type="term" value="F:cellulose binding"/>
    <property type="evidence" value="ECO:0007669"/>
    <property type="project" value="InterPro"/>
</dbReference>
<dbReference type="RefSeq" id="WP_015048271.1">
    <property type="nucleotide sequence ID" value="NC_018868.3"/>
</dbReference>
<dbReference type="SMART" id="SM01067">
    <property type="entry name" value="CBM_3"/>
    <property type="match status" value="1"/>
</dbReference>
<feature type="active site" evidence="8">
    <location>
        <position position="448"/>
    </location>
</feature>
<dbReference type="Pfam" id="PF00759">
    <property type="entry name" value="Glyco_hydro_9"/>
    <property type="match status" value="1"/>
</dbReference>
<proteinExistence type="inferred from homology"/>
<dbReference type="Gene3D" id="1.50.10.10">
    <property type="match status" value="1"/>
</dbReference>
<evidence type="ECO:0000256" key="5">
    <source>
        <dbReference type="ARBA" id="ARBA00023277"/>
    </source>
</evidence>
<dbReference type="Pfam" id="PF18911">
    <property type="entry name" value="PKD_4"/>
    <property type="match status" value="1"/>
</dbReference>
<accession>K4KPQ8</accession>
<evidence type="ECO:0000259" key="10">
    <source>
        <dbReference type="PROSITE" id="PS50093"/>
    </source>
</evidence>
<dbReference type="CDD" id="cd00146">
    <property type="entry name" value="PKD"/>
    <property type="match status" value="1"/>
</dbReference>
<dbReference type="SUPFAM" id="SSF48208">
    <property type="entry name" value="Six-hairpin glycosidases"/>
    <property type="match status" value="1"/>
</dbReference>
<dbReference type="eggNOG" id="COG3291">
    <property type="taxonomic scope" value="Bacteria"/>
</dbReference>
<dbReference type="KEGG" id="saga:M5M_14920"/>
<evidence type="ECO:0000313" key="13">
    <source>
        <dbReference type="EMBL" id="AFV00119.1"/>
    </source>
</evidence>
<evidence type="ECO:0000256" key="1">
    <source>
        <dbReference type="ARBA" id="ARBA00000966"/>
    </source>
</evidence>
<dbReference type="InterPro" id="IPR000601">
    <property type="entry name" value="PKD_dom"/>
</dbReference>
<dbReference type="InterPro" id="IPR036966">
    <property type="entry name" value="CBM3_sf"/>
</dbReference>
<keyword evidence="2 8" id="KW-0378">Hydrolase</keyword>
<evidence type="ECO:0000256" key="6">
    <source>
        <dbReference type="ARBA" id="ARBA00023295"/>
    </source>
</evidence>
<dbReference type="InterPro" id="IPR001701">
    <property type="entry name" value="Glyco_hydro_9"/>
</dbReference>
<dbReference type="InterPro" id="IPR013783">
    <property type="entry name" value="Ig-like_fold"/>
</dbReference>
<evidence type="ECO:0000256" key="3">
    <source>
        <dbReference type="ARBA" id="ARBA00023001"/>
    </source>
</evidence>
<dbReference type="Pfam" id="PF00553">
    <property type="entry name" value="CBM_2"/>
    <property type="match status" value="1"/>
</dbReference>
<dbReference type="InterPro" id="IPR008928">
    <property type="entry name" value="6-hairpin_glycosidase_sf"/>
</dbReference>
<comment type="catalytic activity">
    <reaction evidence="1 9">
        <text>Endohydrolysis of (1-&gt;4)-beta-D-glucosidic linkages in cellulose, lichenin and cereal beta-D-glucans.</text>
        <dbReference type="EC" id="3.2.1.4"/>
    </reaction>
</comment>
<dbReference type="InterPro" id="IPR008965">
    <property type="entry name" value="CBM2/CBM3_carb-bd_dom_sf"/>
</dbReference>
<feature type="chain" id="PRO_5005138043" description="Endoglucanase" evidence="9">
    <location>
        <begin position="25"/>
        <end position="1028"/>
    </location>
</feature>
<comment type="similarity">
    <text evidence="8 9">Belongs to the glycosyl hydrolase 9 (cellulase E) family.</text>
</comment>
<dbReference type="SMART" id="SM00637">
    <property type="entry name" value="CBD_II"/>
    <property type="match status" value="1"/>
</dbReference>
<dbReference type="InterPro" id="IPR001956">
    <property type="entry name" value="CBM3"/>
</dbReference>
<keyword evidence="9" id="KW-0732">Signal</keyword>
<dbReference type="PROSITE" id="PS50093">
    <property type="entry name" value="PKD"/>
    <property type="match status" value="1"/>
</dbReference>
<evidence type="ECO:0000256" key="2">
    <source>
        <dbReference type="ARBA" id="ARBA00022801"/>
    </source>
</evidence>
<dbReference type="InterPro" id="IPR001919">
    <property type="entry name" value="CBD2"/>
</dbReference>
<keyword evidence="3 9" id="KW-0136">Cellulose degradation</keyword>
<reference evidence="13 14" key="1">
    <citation type="journal article" date="2013" name="Genome Announc.">
        <title>Complete genome sequence of Simiduia agarivorans SA1(T), a marine bacterium able to degrade a variety of polysaccharides.</title>
        <authorList>
            <person name="Lin S.Y."/>
            <person name="Shieh W.Y."/>
            <person name="Chen J.S."/>
            <person name="Tang S.L."/>
        </authorList>
    </citation>
    <scope>NUCLEOTIDE SEQUENCE [LARGE SCALE GENOMIC DNA]</scope>
    <source>
        <strain evidence="14">DSM 21679 / JCM 13881 / BCRC 17597 / SA1</strain>
    </source>
</reference>
<dbReference type="InterPro" id="IPR012341">
    <property type="entry name" value="6hp_glycosidase-like_sf"/>
</dbReference>
<keyword evidence="4" id="KW-1015">Disulfide bond</keyword>
<keyword evidence="5 8" id="KW-0119">Carbohydrate metabolism</keyword>
<dbReference type="PROSITE" id="PS51173">
    <property type="entry name" value="CBM2"/>
    <property type="match status" value="1"/>
</dbReference>
<dbReference type="Proteomes" id="UP000000466">
    <property type="component" value="Chromosome"/>
</dbReference>
<dbReference type="PROSITE" id="PS00698">
    <property type="entry name" value="GH9_3"/>
    <property type="match status" value="1"/>
</dbReference>
<evidence type="ECO:0000259" key="12">
    <source>
        <dbReference type="PROSITE" id="PS51173"/>
    </source>
</evidence>
<dbReference type="GO" id="GO:0030245">
    <property type="term" value="P:cellulose catabolic process"/>
    <property type="evidence" value="ECO:0007669"/>
    <property type="project" value="UniProtKB-KW"/>
</dbReference>
<dbReference type="AlphaFoldDB" id="K4KPQ8"/>
<sequence>MKKQYLKKALFSAVAFAASAGVQAATPNYGEALQKSIYFYEAQQAGKLPAWNRNEWRGDSVLQDGSDVGVDLSGGWFDAGDHVKFGFPMAASATLLAWGVLEYPEAYTQAGQMVHIKNNLRFVADYFVSAHTAPNELYGQVGSGSADHAWWGSPEVIHLTDRAASTRPSYKIDASCPGSDLAGETAAALAAISMVFKADDPAYAATLLSHARELYTFAHTYKGKYSDCITDAKSFYNSWSGYNDELVWSAIWLHKATGEAGYLNSAKVAYANLNTEQQSTVKSYKWTHAWDDKGYGSYVLMAKLTGDAQYEADAERWLDYWTTGYNAARVKYTAGGLAQLDTWGATRYAANTSFIALIYSDYLKSKNPANPRVSTYYNFAKGQLEYILGDNPMGIPYQIGMAANGPKNPHHRGAHGTWADSLQNPTDSRHLLVGALVGGPGTGDAYVDDRGDYIANEVATDYNSGFTGALARLYLDFGGNPIAESQFPAKEVRDLEYFVEAKSNATGPRHIEIAAKVYNRSAWPAANGDKLKFRYFVDLSAEMAKGYTAADVTVSTAYSQATSVSQLKVWGDPSKNIYYTEVDFTGVNIFPGGQSDHKKEVQFRLSLPTTGNSPDWVNEGDPSWDSYGAADKKAPKIALYSGNTLIWGAEPTPACGAGTSINCAPVADNVTVTTAADTPVAVILKGSDSDGTVASYQVAAPAHGVLSGTGANRTYTPNNGFFGVDSFTYTVTDNLGAVSAPATVSVSVSEPVVPSVAISSPANGTTVYTSGSFTLHYALANAASVRILVNGGQVASGVTGGTAQLVAPATVGNFLVEVIAQDSAGNDLSATSSVTLSAVTPPANTPPVASFTLTSAGLTATANASASSDADGDPLTYSWSFDGVTKTGVNANHTFATAGTYSVALTVSDGIDTDTLIQSVTVTPPVAGVQCDFVVSNEWNTGFVAVIRLTNNGSAAVNGWNVSWLFPEGVTRTSGWNATVTGNNPYSATGLSWNSVIQPGQTVEFGMQGSKPDGTAAPVPTVTGDVCI</sequence>
<evidence type="ECO:0000256" key="4">
    <source>
        <dbReference type="ARBA" id="ARBA00023157"/>
    </source>
</evidence>
<dbReference type="InterPro" id="IPR012291">
    <property type="entry name" value="CBM2_carb-bd_dom_sf"/>
</dbReference>
<dbReference type="InterPro" id="IPR033126">
    <property type="entry name" value="Glyco_hydro_9_Asp/Glu_AS"/>
</dbReference>
<dbReference type="Gene3D" id="2.60.40.2810">
    <property type="match status" value="1"/>
</dbReference>
<dbReference type="SUPFAM" id="SSF49384">
    <property type="entry name" value="Carbohydrate-binding domain"/>
    <property type="match status" value="2"/>
</dbReference>
<dbReference type="EC" id="3.2.1.4" evidence="9"/>
<dbReference type="InterPro" id="IPR035986">
    <property type="entry name" value="PKD_dom_sf"/>
</dbReference>
<dbReference type="PANTHER" id="PTHR22298">
    <property type="entry name" value="ENDO-1,4-BETA-GLUCANASE"/>
    <property type="match status" value="1"/>
</dbReference>
<dbReference type="Gene3D" id="2.60.40.710">
    <property type="entry name" value="Endoglucanase-like"/>
    <property type="match status" value="1"/>
</dbReference>
<evidence type="ECO:0000256" key="9">
    <source>
        <dbReference type="RuleBase" id="RU361166"/>
    </source>
</evidence>
<name>K4KPQ8_SIMAS</name>
<dbReference type="Gene3D" id="2.60.40.10">
    <property type="entry name" value="Immunoglobulins"/>
    <property type="match status" value="2"/>
</dbReference>
<dbReference type="OrthoDB" id="9808897at2"/>
<dbReference type="PROSITE" id="PS51172">
    <property type="entry name" value="CBM3"/>
    <property type="match status" value="1"/>
</dbReference>
<keyword evidence="14" id="KW-1185">Reference proteome</keyword>
<dbReference type="GO" id="GO:0008810">
    <property type="term" value="F:cellulase activity"/>
    <property type="evidence" value="ECO:0007669"/>
    <property type="project" value="UniProtKB-EC"/>
</dbReference>
<feature type="signal peptide" evidence="9">
    <location>
        <begin position="1"/>
        <end position="24"/>
    </location>
</feature>
<evidence type="ECO:0000256" key="8">
    <source>
        <dbReference type="PROSITE-ProRule" id="PRU10060"/>
    </source>
</evidence>
<keyword evidence="7 8" id="KW-0624">Polysaccharide degradation</keyword>
<evidence type="ECO:0000313" key="14">
    <source>
        <dbReference type="Proteomes" id="UP000000466"/>
    </source>
</evidence>
<dbReference type="HOGENOM" id="CLU_008926_0_1_6"/>
<keyword evidence="6 8" id="KW-0326">Glycosidase</keyword>
<dbReference type="InterPro" id="IPR022409">
    <property type="entry name" value="PKD/Chitinase_dom"/>
</dbReference>